<dbReference type="InterPro" id="IPR001063">
    <property type="entry name" value="Ribosomal_uL22"/>
</dbReference>
<comment type="subcellular location">
    <subcellularLocation>
        <location evidence="8 10">Plastid</location>
        <location evidence="8 10">Chloroplast</location>
    </subcellularLocation>
</comment>
<dbReference type="Gene3D" id="3.90.470.10">
    <property type="entry name" value="Ribosomal protein L22/L17"/>
    <property type="match status" value="1"/>
</dbReference>
<evidence type="ECO:0000256" key="4">
    <source>
        <dbReference type="ARBA" id="ARBA00022884"/>
    </source>
</evidence>
<dbReference type="GO" id="GO:0015934">
    <property type="term" value="C:large ribosomal subunit"/>
    <property type="evidence" value="ECO:0007669"/>
    <property type="project" value="InterPro"/>
</dbReference>
<keyword evidence="6 8" id="KW-0687">Ribonucleoprotein</keyword>
<evidence type="ECO:0000256" key="7">
    <source>
        <dbReference type="ARBA" id="ARBA00035285"/>
    </source>
</evidence>
<dbReference type="GO" id="GO:0006412">
    <property type="term" value="P:translation"/>
    <property type="evidence" value="ECO:0007669"/>
    <property type="project" value="UniProtKB-UniRule"/>
</dbReference>
<evidence type="ECO:0000256" key="10">
    <source>
        <dbReference type="RuleBase" id="RU004009"/>
    </source>
</evidence>
<comment type="subunit">
    <text evidence="8">Part of the 50S ribosomal subunit.</text>
</comment>
<organism evidence="11">
    <name type="scientific">Ephedra intermedia</name>
    <dbReference type="NCBI Taxonomy" id="173278"/>
    <lineage>
        <taxon>Eukaryota</taxon>
        <taxon>Viridiplantae</taxon>
        <taxon>Streptophyta</taxon>
        <taxon>Embryophyta</taxon>
        <taxon>Tracheophyta</taxon>
        <taxon>Spermatophyta</taxon>
        <taxon>Gnetopsida</taxon>
        <taxon>Gnetidae</taxon>
        <taxon>Ephedrales</taxon>
        <taxon>Ephedraceae</taxon>
        <taxon>Ephedra</taxon>
    </lineage>
</organism>
<dbReference type="HAMAP" id="MF_01331_B">
    <property type="entry name" value="Ribosomal_uL22_B"/>
    <property type="match status" value="1"/>
</dbReference>
<evidence type="ECO:0000256" key="9">
    <source>
        <dbReference type="RuleBase" id="RU004005"/>
    </source>
</evidence>
<protein>
    <recommendedName>
        <fullName evidence="7 8">Large ribosomal subunit protein uL22c</fullName>
    </recommendedName>
</protein>
<accession>A0A5C0F3L6</accession>
<geneLocation type="chloroplast" evidence="11"/>
<keyword evidence="5 8" id="KW-0689">Ribosomal protein</keyword>
<dbReference type="GO" id="GO:0019843">
    <property type="term" value="F:rRNA binding"/>
    <property type="evidence" value="ECO:0007669"/>
    <property type="project" value="UniProtKB-UniRule"/>
</dbReference>
<dbReference type="RefSeq" id="YP_009694752.1">
    <property type="nucleotide sequence ID" value="NC_044772.1"/>
</dbReference>
<keyword evidence="11" id="KW-0150">Chloroplast</keyword>
<sequence length="142" mass="16442">MNMKISKNKRNTEVRVLAKNLKMSTQKMRRVIDQIRGCSYAQAYTLLKLMPYRACYPIFQLLCSAGANAKNNLGLKEKFLFISRAEVNEGTVSKKYQIRAKGRSFRIKKKTCHITIVLKELSNLIEFENSENLKRKISQYGT</sequence>
<name>A0A5C0F3L6_9SPER</name>
<dbReference type="NCBIfam" id="TIGR01044">
    <property type="entry name" value="rplV_bact"/>
    <property type="match status" value="1"/>
</dbReference>
<dbReference type="CDD" id="cd00336">
    <property type="entry name" value="Ribosomal_L22"/>
    <property type="match status" value="1"/>
</dbReference>
<evidence type="ECO:0000256" key="5">
    <source>
        <dbReference type="ARBA" id="ARBA00022980"/>
    </source>
</evidence>
<evidence type="ECO:0000256" key="2">
    <source>
        <dbReference type="ARBA" id="ARBA00022640"/>
    </source>
</evidence>
<keyword evidence="3 8" id="KW-0699">rRNA-binding</keyword>
<comment type="similarity">
    <text evidence="1 8 9">Belongs to the universal ribosomal protein uL22 family.</text>
</comment>
<dbReference type="GO" id="GO:0003735">
    <property type="term" value="F:structural constituent of ribosome"/>
    <property type="evidence" value="ECO:0007669"/>
    <property type="project" value="InterPro"/>
</dbReference>
<dbReference type="InterPro" id="IPR036394">
    <property type="entry name" value="Ribosomal_uL22_sf"/>
</dbReference>
<keyword evidence="4 8" id="KW-0694">RNA-binding</keyword>
<gene>
    <name evidence="8 11" type="primary">rpl22</name>
    <name evidence="11" type="ORF">Y17090_083</name>
</gene>
<dbReference type="GO" id="GO:0009507">
    <property type="term" value="C:chloroplast"/>
    <property type="evidence" value="ECO:0007669"/>
    <property type="project" value="UniProtKB-SubCell"/>
</dbReference>
<dbReference type="PROSITE" id="PS00464">
    <property type="entry name" value="RIBOSOMAL_L22"/>
    <property type="match status" value="1"/>
</dbReference>
<dbReference type="EMBL" id="MH161421">
    <property type="protein sequence ID" value="QEI59866.1"/>
    <property type="molecule type" value="Genomic_DNA"/>
</dbReference>
<dbReference type="PANTHER" id="PTHR13501">
    <property type="entry name" value="CHLOROPLAST 50S RIBOSOMAL PROTEIN L22-RELATED"/>
    <property type="match status" value="1"/>
</dbReference>
<dbReference type="InterPro" id="IPR018260">
    <property type="entry name" value="Ribosomal_uL22_CS"/>
</dbReference>
<dbReference type="SUPFAM" id="SSF54843">
    <property type="entry name" value="Ribosomal protein L22"/>
    <property type="match status" value="1"/>
</dbReference>
<evidence type="ECO:0000256" key="6">
    <source>
        <dbReference type="ARBA" id="ARBA00023274"/>
    </source>
</evidence>
<dbReference type="InterPro" id="IPR005727">
    <property type="entry name" value="Ribosomal_uL22_bac/chlpt-type"/>
</dbReference>
<evidence type="ECO:0000256" key="1">
    <source>
        <dbReference type="ARBA" id="ARBA00009451"/>
    </source>
</evidence>
<dbReference type="Pfam" id="PF00237">
    <property type="entry name" value="Ribosomal_L22"/>
    <property type="match status" value="1"/>
</dbReference>
<dbReference type="InterPro" id="IPR047867">
    <property type="entry name" value="Ribosomal_uL22_bac/org-type"/>
</dbReference>
<comment type="function">
    <text evidence="8 10">This protein binds specifically to 23S rRNA.</text>
</comment>
<evidence type="ECO:0000256" key="8">
    <source>
        <dbReference type="HAMAP-Rule" id="MF_01331"/>
    </source>
</evidence>
<dbReference type="AlphaFoldDB" id="A0A5C0F3L6"/>
<proteinExistence type="inferred from homology"/>
<reference evidence="11" key="1">
    <citation type="journal article" date="2019" name="Biomed. Res. Int.">
        <title>Identification and Phylogenetic Analysis of the Complete Chloroplast Genomes of Three Ephedra Herbs Containing Ephedrine.</title>
        <authorList>
            <person name="Chen X."/>
            <person name="Cui Y."/>
            <person name="Nie L."/>
            <person name="Hu H."/>
            <person name="Xu Z."/>
            <person name="Sun W."/>
            <person name="Gao T."/>
            <person name="Song J."/>
            <person name="Yao H."/>
        </authorList>
    </citation>
    <scope>NUCLEOTIDE SEQUENCE</scope>
</reference>
<evidence type="ECO:0000256" key="3">
    <source>
        <dbReference type="ARBA" id="ARBA00022730"/>
    </source>
</evidence>
<keyword evidence="2 11" id="KW-0934">Plastid</keyword>
<evidence type="ECO:0000313" key="11">
    <source>
        <dbReference type="EMBL" id="QEI59866.1"/>
    </source>
</evidence>
<dbReference type="GeneID" id="41825828"/>
<comment type="function">
    <text evidence="8 10">The globular domain of the protein is located near the polypeptide exit tunnel on the outside of the subunit, while an extended beta-hairpin is found that lines the wall of the exit tunnel in the center of the 70S ribosome.</text>
</comment>
<dbReference type="PANTHER" id="PTHR13501:SF10">
    <property type="entry name" value="LARGE RIBOSOMAL SUBUNIT PROTEIN UL22M"/>
    <property type="match status" value="1"/>
</dbReference>